<dbReference type="Proteomes" id="UP000249239">
    <property type="component" value="Unassembled WGS sequence"/>
</dbReference>
<comment type="caution">
    <text evidence="2">The sequence shown here is derived from an EMBL/GenBank/DDBJ whole genome shotgun (WGS) entry which is preliminary data.</text>
</comment>
<dbReference type="PANTHER" id="PTHR42695:SF5">
    <property type="entry name" value="GLUTAMINE AMIDOTRANSFERASE YLR126C-RELATED"/>
    <property type="match status" value="1"/>
</dbReference>
<keyword evidence="2" id="KW-0808">Transferase</keyword>
<evidence type="ECO:0000313" key="3">
    <source>
        <dbReference type="Proteomes" id="UP000249239"/>
    </source>
</evidence>
<dbReference type="Gene3D" id="3.40.50.880">
    <property type="match status" value="1"/>
</dbReference>
<dbReference type="GO" id="GO:0016740">
    <property type="term" value="F:transferase activity"/>
    <property type="evidence" value="ECO:0007669"/>
    <property type="project" value="UniProtKB-KW"/>
</dbReference>
<dbReference type="FunFam" id="3.40.50.880:FF:000033">
    <property type="entry name" value="Glutamine amidotransferase class-I"/>
    <property type="match status" value="1"/>
</dbReference>
<dbReference type="EMBL" id="QKZK01000061">
    <property type="protein sequence ID" value="PZX10109.1"/>
    <property type="molecule type" value="Genomic_DNA"/>
</dbReference>
<dbReference type="InterPro" id="IPR017926">
    <property type="entry name" value="GATASE"/>
</dbReference>
<name>A0A2W7PLD4_9BACT</name>
<gene>
    <name evidence="2" type="ORF">LX69_03460</name>
</gene>
<evidence type="ECO:0000259" key="1">
    <source>
        <dbReference type="Pfam" id="PF00117"/>
    </source>
</evidence>
<dbReference type="RefSeq" id="WP_111447225.1">
    <property type="nucleotide sequence ID" value="NZ_QKZK01000061.1"/>
</dbReference>
<keyword evidence="2" id="KW-0315">Glutamine amidotransferase</keyword>
<dbReference type="OrthoDB" id="9807137at2"/>
<sequence>MLTLHVLMHVPFEGPGHIARWAQQRGHRLHITHLYQAEPLPSTNDFDMLIVMGGPMGAHDEAIFPWMAAEKALIRAAIDHGKKVLGICLGAQLIADVMGAAVYPNPQKEIGWFDVSLTPQAAPLPLVNSFPTTFTTFHWHGDTFDIPRQAIHLMQSSHCLHQAFCFNNQVLALQFHFESTPESLQAMIEHCGDELIESATVQSASHMLTHSHLMTQNQHLLEKLLDAFTNIPTNELLLK</sequence>
<keyword evidence="3" id="KW-1185">Reference proteome</keyword>
<dbReference type="Pfam" id="PF00117">
    <property type="entry name" value="GATase"/>
    <property type="match status" value="1"/>
</dbReference>
<proteinExistence type="predicted"/>
<organism evidence="2 3">
    <name type="scientific">Breznakibacter xylanolyticus</name>
    <dbReference type="NCBI Taxonomy" id="990"/>
    <lineage>
        <taxon>Bacteria</taxon>
        <taxon>Pseudomonadati</taxon>
        <taxon>Bacteroidota</taxon>
        <taxon>Bacteroidia</taxon>
        <taxon>Marinilabiliales</taxon>
        <taxon>Marinilabiliaceae</taxon>
        <taxon>Breznakibacter</taxon>
    </lineage>
</organism>
<evidence type="ECO:0000313" key="2">
    <source>
        <dbReference type="EMBL" id="PZX10109.1"/>
    </source>
</evidence>
<dbReference type="SUPFAM" id="SSF52317">
    <property type="entry name" value="Class I glutamine amidotransferase-like"/>
    <property type="match status" value="1"/>
</dbReference>
<reference evidence="2 3" key="1">
    <citation type="submission" date="2018-06" db="EMBL/GenBank/DDBJ databases">
        <title>Genomic Encyclopedia of Archaeal and Bacterial Type Strains, Phase II (KMG-II): from individual species to whole genera.</title>
        <authorList>
            <person name="Goeker M."/>
        </authorList>
    </citation>
    <scope>NUCLEOTIDE SEQUENCE [LARGE SCALE GENOMIC DNA]</scope>
    <source>
        <strain evidence="2 3">DSM 6779</strain>
    </source>
</reference>
<dbReference type="CDD" id="cd01741">
    <property type="entry name" value="GATase1_1"/>
    <property type="match status" value="1"/>
</dbReference>
<protein>
    <submittedName>
        <fullName evidence="2">GMP synthase-like glutamine amidotransferase</fullName>
    </submittedName>
</protein>
<dbReference type="PROSITE" id="PS51273">
    <property type="entry name" value="GATASE_TYPE_1"/>
    <property type="match status" value="1"/>
</dbReference>
<dbReference type="InterPro" id="IPR044992">
    <property type="entry name" value="ChyE-like"/>
</dbReference>
<dbReference type="AlphaFoldDB" id="A0A2W7PLD4"/>
<feature type="domain" description="Glutamine amidotransferase" evidence="1">
    <location>
        <begin position="20"/>
        <end position="186"/>
    </location>
</feature>
<dbReference type="PANTHER" id="PTHR42695">
    <property type="entry name" value="GLUTAMINE AMIDOTRANSFERASE YLR126C-RELATED"/>
    <property type="match status" value="1"/>
</dbReference>
<dbReference type="GO" id="GO:0005829">
    <property type="term" value="C:cytosol"/>
    <property type="evidence" value="ECO:0007669"/>
    <property type="project" value="TreeGrafter"/>
</dbReference>
<dbReference type="InterPro" id="IPR029062">
    <property type="entry name" value="Class_I_gatase-like"/>
</dbReference>
<accession>A0A2W7PLD4</accession>